<keyword evidence="6" id="KW-0521">NADP</keyword>
<dbReference type="InterPro" id="IPR013752">
    <property type="entry name" value="KPA_reductase"/>
</dbReference>
<evidence type="ECO:0000313" key="12">
    <source>
        <dbReference type="EMBL" id="KWZ43920.1"/>
    </source>
</evidence>
<dbReference type="RefSeq" id="WP_060822077.1">
    <property type="nucleotide sequence ID" value="NZ_LNJQ01000001.1"/>
</dbReference>
<sequence>MATICIYGAGAVGCYIGGRLLAGGADVALIGRERIGAELRAHGLALSDYRGRDARVPPSAIAFSTVDADADANANADLSASANASTNASTNANANANVAAAAELVLVTVKSAATPAVAAALARVVRPGAIVVSFQNGVRNADALRAALPGATVLAGMVPFNVIARGAGGFHQGSAGELQVEAAPALQRFAGAFERAGLPLVPRADMRAVQWAKLLLNLNNAINALANRPLKEELAARGYRRCLALAQTEALRLLSAAGIRPARLTPLPAAWVPRFLSVPDAWFARLGRQMLEIDPLARSSMSDDLAAGRATEVDWINGEIVHLAQRLGRAAPVNARLCALVHEAERAQARPAWGGDALYADLRAAARAG</sequence>
<accession>A0ABR5TG82</accession>
<evidence type="ECO:0000313" key="13">
    <source>
        <dbReference type="Proteomes" id="UP000070255"/>
    </source>
</evidence>
<organism evidence="12 13">
    <name type="scientific">Burkholderia savannae</name>
    <dbReference type="NCBI Taxonomy" id="1637837"/>
    <lineage>
        <taxon>Bacteria</taxon>
        <taxon>Pseudomonadati</taxon>
        <taxon>Pseudomonadota</taxon>
        <taxon>Betaproteobacteria</taxon>
        <taxon>Burkholderiales</taxon>
        <taxon>Burkholderiaceae</taxon>
        <taxon>Burkholderia</taxon>
        <taxon>pseudomallei group</taxon>
    </lineage>
</organism>
<dbReference type="InterPro" id="IPR013328">
    <property type="entry name" value="6PGD_dom2"/>
</dbReference>
<evidence type="ECO:0000256" key="7">
    <source>
        <dbReference type="ARBA" id="ARBA00023002"/>
    </source>
</evidence>
<keyword evidence="13" id="KW-1185">Reference proteome</keyword>
<evidence type="ECO:0000256" key="6">
    <source>
        <dbReference type="ARBA" id="ARBA00022857"/>
    </source>
</evidence>
<evidence type="ECO:0000256" key="9">
    <source>
        <dbReference type="ARBA" id="ARBA00048793"/>
    </source>
</evidence>
<dbReference type="SUPFAM" id="SSF48179">
    <property type="entry name" value="6-phosphogluconate dehydrogenase C-terminal domain-like"/>
    <property type="match status" value="1"/>
</dbReference>
<evidence type="ECO:0000259" key="10">
    <source>
        <dbReference type="Pfam" id="PF02558"/>
    </source>
</evidence>
<dbReference type="NCBIfam" id="TIGR00745">
    <property type="entry name" value="apbA_panE"/>
    <property type="match status" value="1"/>
</dbReference>
<keyword evidence="5" id="KW-0566">Pantothenate biosynthesis</keyword>
<dbReference type="InterPro" id="IPR003710">
    <property type="entry name" value="ApbA"/>
</dbReference>
<reference evidence="12 13" key="1">
    <citation type="submission" date="2015-11" db="EMBL/GenBank/DDBJ databases">
        <authorList>
            <person name="Sahl J."/>
            <person name="Wagner D."/>
            <person name="Keim P."/>
        </authorList>
    </citation>
    <scope>NUCLEOTIDE SEQUENCE [LARGE SCALE GENOMIC DNA]</scope>
    <source>
        <strain evidence="12 13">BDU18</strain>
    </source>
</reference>
<dbReference type="EC" id="1.1.1.169" evidence="3"/>
<proteinExistence type="inferred from homology"/>
<comment type="catalytic activity">
    <reaction evidence="9">
        <text>(R)-pantoate + NADP(+) = 2-dehydropantoate + NADPH + H(+)</text>
        <dbReference type="Rhea" id="RHEA:16233"/>
        <dbReference type="ChEBI" id="CHEBI:11561"/>
        <dbReference type="ChEBI" id="CHEBI:15378"/>
        <dbReference type="ChEBI" id="CHEBI:15980"/>
        <dbReference type="ChEBI" id="CHEBI:57783"/>
        <dbReference type="ChEBI" id="CHEBI:58349"/>
        <dbReference type="EC" id="1.1.1.169"/>
    </reaction>
</comment>
<evidence type="ECO:0000256" key="1">
    <source>
        <dbReference type="ARBA" id="ARBA00004994"/>
    </source>
</evidence>
<comment type="similarity">
    <text evidence="2">Belongs to the ketopantoate reductase family.</text>
</comment>
<dbReference type="InterPro" id="IPR036291">
    <property type="entry name" value="NAD(P)-bd_dom_sf"/>
</dbReference>
<dbReference type="NCBIfam" id="NF006083">
    <property type="entry name" value="PRK08229.1"/>
    <property type="match status" value="1"/>
</dbReference>
<dbReference type="InterPro" id="IPR050838">
    <property type="entry name" value="Ketopantoate_reductase"/>
</dbReference>
<dbReference type="Gene3D" id="1.10.1040.10">
    <property type="entry name" value="N-(1-d-carboxylethyl)-l-norvaline Dehydrogenase, domain 2"/>
    <property type="match status" value="1"/>
</dbReference>
<feature type="domain" description="Ketopantoate reductase N-terminal" evidence="10">
    <location>
        <begin position="4"/>
        <end position="182"/>
    </location>
</feature>
<evidence type="ECO:0000256" key="4">
    <source>
        <dbReference type="ARBA" id="ARBA00019465"/>
    </source>
</evidence>
<comment type="pathway">
    <text evidence="1">Cofactor biosynthesis; (R)-pantothenate biosynthesis; (R)-pantoate from 3-methyl-2-oxobutanoate: step 2/2.</text>
</comment>
<protein>
    <recommendedName>
        <fullName evidence="4">2-dehydropantoate 2-reductase</fullName>
        <ecNumber evidence="3">1.1.1.169</ecNumber>
    </recommendedName>
    <alternativeName>
        <fullName evidence="8">Ketopantoate reductase</fullName>
    </alternativeName>
</protein>
<dbReference type="InterPro" id="IPR008927">
    <property type="entry name" value="6-PGluconate_DH-like_C_sf"/>
</dbReference>
<dbReference type="EMBL" id="LNJQ01000001">
    <property type="protein sequence ID" value="KWZ43920.1"/>
    <property type="molecule type" value="Genomic_DNA"/>
</dbReference>
<dbReference type="Pfam" id="PF08546">
    <property type="entry name" value="ApbA_C"/>
    <property type="match status" value="1"/>
</dbReference>
<evidence type="ECO:0000256" key="5">
    <source>
        <dbReference type="ARBA" id="ARBA00022655"/>
    </source>
</evidence>
<dbReference type="Pfam" id="PF02558">
    <property type="entry name" value="ApbA"/>
    <property type="match status" value="1"/>
</dbReference>
<evidence type="ECO:0000256" key="8">
    <source>
        <dbReference type="ARBA" id="ARBA00032024"/>
    </source>
</evidence>
<dbReference type="InterPro" id="IPR013332">
    <property type="entry name" value="KPR_N"/>
</dbReference>
<dbReference type="PANTHER" id="PTHR43765:SF2">
    <property type="entry name" value="2-DEHYDROPANTOATE 2-REDUCTASE"/>
    <property type="match status" value="1"/>
</dbReference>
<name>A0ABR5TG82_9BURK</name>
<gene>
    <name evidence="12" type="ORF">WS72_14375</name>
</gene>
<dbReference type="PANTHER" id="PTHR43765">
    <property type="entry name" value="2-DEHYDROPANTOATE 2-REDUCTASE-RELATED"/>
    <property type="match status" value="1"/>
</dbReference>
<evidence type="ECO:0000256" key="2">
    <source>
        <dbReference type="ARBA" id="ARBA00007870"/>
    </source>
</evidence>
<evidence type="ECO:0000256" key="3">
    <source>
        <dbReference type="ARBA" id="ARBA00013014"/>
    </source>
</evidence>
<dbReference type="Proteomes" id="UP000070255">
    <property type="component" value="Unassembled WGS sequence"/>
</dbReference>
<comment type="caution">
    <text evidence="12">The sequence shown here is derived from an EMBL/GenBank/DDBJ whole genome shotgun (WGS) entry which is preliminary data.</text>
</comment>
<feature type="domain" description="Ketopantoate reductase C-terminal" evidence="11">
    <location>
        <begin position="205"/>
        <end position="344"/>
    </location>
</feature>
<evidence type="ECO:0000259" key="11">
    <source>
        <dbReference type="Pfam" id="PF08546"/>
    </source>
</evidence>
<keyword evidence="7" id="KW-0560">Oxidoreductase</keyword>
<dbReference type="SUPFAM" id="SSF51735">
    <property type="entry name" value="NAD(P)-binding Rossmann-fold domains"/>
    <property type="match status" value="1"/>
</dbReference>
<dbReference type="Gene3D" id="3.40.50.720">
    <property type="entry name" value="NAD(P)-binding Rossmann-like Domain"/>
    <property type="match status" value="1"/>
</dbReference>